<name>A0A0C2CYU6_9BACT</name>
<accession>A0A0C2CYU6</accession>
<feature type="region of interest" description="Disordered" evidence="2">
    <location>
        <begin position="290"/>
        <end position="314"/>
    </location>
</feature>
<dbReference type="Proteomes" id="UP000031599">
    <property type="component" value="Unassembled WGS sequence"/>
</dbReference>
<evidence type="ECO:0000256" key="2">
    <source>
        <dbReference type="SAM" id="MobiDB-lite"/>
    </source>
</evidence>
<dbReference type="SUPFAM" id="SSF103025">
    <property type="entry name" value="Folate-binding domain"/>
    <property type="match status" value="1"/>
</dbReference>
<keyword evidence="1" id="KW-0809">Transit peptide</keyword>
<dbReference type="InterPro" id="IPR027266">
    <property type="entry name" value="TrmE/GcvT-like"/>
</dbReference>
<dbReference type="RefSeq" id="WP_052553030.1">
    <property type="nucleotide sequence ID" value="NZ_JMCC02000066.1"/>
</dbReference>
<dbReference type="Pfam" id="PF01571">
    <property type="entry name" value="GCV_T"/>
    <property type="match status" value="1"/>
</dbReference>
<protein>
    <submittedName>
        <fullName evidence="4">Folate-dependent protein for Fe/S cluster synthesis/repair in oxidative stress</fullName>
    </submittedName>
</protein>
<dbReference type="GO" id="GO:0016226">
    <property type="term" value="P:iron-sulfur cluster assembly"/>
    <property type="evidence" value="ECO:0007669"/>
    <property type="project" value="TreeGrafter"/>
</dbReference>
<reference evidence="4 5" key="1">
    <citation type="submission" date="2014-12" db="EMBL/GenBank/DDBJ databases">
        <title>Genome assembly of Enhygromyxa salina DSM 15201.</title>
        <authorList>
            <person name="Sharma G."/>
            <person name="Subramanian S."/>
        </authorList>
    </citation>
    <scope>NUCLEOTIDE SEQUENCE [LARGE SCALE GENOMIC DNA]</scope>
    <source>
        <strain evidence="4 5">DSM 15201</strain>
    </source>
</reference>
<dbReference type="InterPro" id="IPR017703">
    <property type="entry name" value="YgfZ/GCV_T_CS"/>
</dbReference>
<dbReference type="InterPro" id="IPR045179">
    <property type="entry name" value="YgfZ/GcvT"/>
</dbReference>
<dbReference type="InterPro" id="IPR006222">
    <property type="entry name" value="GCVT_N"/>
</dbReference>
<gene>
    <name evidence="4" type="ORF">DB30_06391</name>
</gene>
<feature type="domain" description="GCVT N-terminal" evidence="3">
    <location>
        <begin position="21"/>
        <end position="112"/>
    </location>
</feature>
<dbReference type="NCBIfam" id="TIGR03317">
    <property type="entry name" value="ygfZ_signature"/>
    <property type="match status" value="1"/>
</dbReference>
<dbReference type="EMBL" id="JMCC02000066">
    <property type="protein sequence ID" value="KIG14805.1"/>
    <property type="molecule type" value="Genomic_DNA"/>
</dbReference>
<dbReference type="AlphaFoldDB" id="A0A0C2CYU6"/>
<sequence>MTATIRHALLATLPHQARAVVRVTGDDATRFLQGLLSADVGELTPGRATAATLLTVKGKIISEVVVLAVAEDEPWLLLPAEIAPVVTAKLDAHIIMDDVELEPLADHQCAIAWTDSGALTPEQLGPLPAGVRAFAGSHPLPGVLVVGPTPGLATLENLGEAANADQFTAARVTHGRPAWGFEIAADRFPPEVGFVDAVSYDKGCFLGQEPLSRIHNRGKVNRVMVRVKLSALPESGLPIGLQVEGADPAAEIGQLTSHTQALEGLAIVRRAHAKPGTQLRAGALSVTVQSPPLGDDPGRAGRQQAATVTLGGRR</sequence>
<dbReference type="PIRSF" id="PIRSF006487">
    <property type="entry name" value="GcvT"/>
    <property type="match status" value="1"/>
</dbReference>
<dbReference type="PANTHER" id="PTHR22602">
    <property type="entry name" value="TRANSFERASE CAF17, MITOCHONDRIAL-RELATED"/>
    <property type="match status" value="1"/>
</dbReference>
<dbReference type="PANTHER" id="PTHR22602:SF0">
    <property type="entry name" value="TRANSFERASE CAF17, MITOCHONDRIAL-RELATED"/>
    <property type="match status" value="1"/>
</dbReference>
<organism evidence="4 5">
    <name type="scientific">Enhygromyxa salina</name>
    <dbReference type="NCBI Taxonomy" id="215803"/>
    <lineage>
        <taxon>Bacteria</taxon>
        <taxon>Pseudomonadati</taxon>
        <taxon>Myxococcota</taxon>
        <taxon>Polyangia</taxon>
        <taxon>Nannocystales</taxon>
        <taxon>Nannocystaceae</taxon>
        <taxon>Enhygromyxa</taxon>
    </lineage>
</organism>
<evidence type="ECO:0000313" key="5">
    <source>
        <dbReference type="Proteomes" id="UP000031599"/>
    </source>
</evidence>
<dbReference type="Gene3D" id="3.30.1360.120">
    <property type="entry name" value="Probable tRNA modification gtpase trme, domain 1"/>
    <property type="match status" value="2"/>
</dbReference>
<evidence type="ECO:0000259" key="3">
    <source>
        <dbReference type="Pfam" id="PF01571"/>
    </source>
</evidence>
<proteinExistence type="predicted"/>
<evidence type="ECO:0000313" key="4">
    <source>
        <dbReference type="EMBL" id="KIG14805.1"/>
    </source>
</evidence>
<comment type="caution">
    <text evidence="4">The sequence shown here is derived from an EMBL/GenBank/DDBJ whole genome shotgun (WGS) entry which is preliminary data.</text>
</comment>
<evidence type="ECO:0000256" key="1">
    <source>
        <dbReference type="ARBA" id="ARBA00022946"/>
    </source>
</evidence>